<name>A0ABP1Q9K7_9HEXA</name>
<keyword evidence="1" id="KW-0175">Coiled coil</keyword>
<organism evidence="3 4">
    <name type="scientific">Orchesella dallaii</name>
    <dbReference type="NCBI Taxonomy" id="48710"/>
    <lineage>
        <taxon>Eukaryota</taxon>
        <taxon>Metazoa</taxon>
        <taxon>Ecdysozoa</taxon>
        <taxon>Arthropoda</taxon>
        <taxon>Hexapoda</taxon>
        <taxon>Collembola</taxon>
        <taxon>Entomobryomorpha</taxon>
        <taxon>Entomobryoidea</taxon>
        <taxon>Orchesellidae</taxon>
        <taxon>Orchesellinae</taxon>
        <taxon>Orchesella</taxon>
    </lineage>
</organism>
<proteinExistence type="predicted"/>
<feature type="domain" description="Protein phosphatase 1 regulatory subunit 21 N-terminal" evidence="2">
    <location>
        <begin position="19"/>
        <end position="119"/>
    </location>
</feature>
<dbReference type="Proteomes" id="UP001642540">
    <property type="component" value="Unassembled WGS sequence"/>
</dbReference>
<dbReference type="InterPro" id="IPR049372">
    <property type="entry name" value="PPP1R21_C"/>
</dbReference>
<feature type="coiled-coil region" evidence="1">
    <location>
        <begin position="332"/>
        <end position="359"/>
    </location>
</feature>
<dbReference type="EMBL" id="CAXLJM020000024">
    <property type="protein sequence ID" value="CAL8090847.1"/>
    <property type="molecule type" value="Genomic_DNA"/>
</dbReference>
<accession>A0ABP1Q9K7</accession>
<dbReference type="SMART" id="SM01254">
    <property type="entry name" value="KLRAQ"/>
    <property type="match status" value="1"/>
</dbReference>
<evidence type="ECO:0000313" key="4">
    <source>
        <dbReference type="Proteomes" id="UP001642540"/>
    </source>
</evidence>
<evidence type="ECO:0000259" key="2">
    <source>
        <dbReference type="SMART" id="SM01254"/>
    </source>
</evidence>
<dbReference type="PANTHER" id="PTHR21448">
    <property type="entry name" value="SMOOTH MUSCLE MYOSIN HEAVY CHAIN-RELATED"/>
    <property type="match status" value="1"/>
</dbReference>
<feature type="coiled-coil region" evidence="1">
    <location>
        <begin position="60"/>
        <end position="125"/>
    </location>
</feature>
<protein>
    <recommendedName>
        <fullName evidence="2">Protein phosphatase 1 regulatory subunit 21 N-terminal domain-containing protein</fullName>
    </recommendedName>
</protein>
<dbReference type="InterPro" id="IPR019343">
    <property type="entry name" value="PPP1R21_N"/>
</dbReference>
<sequence>METSSSSDDQSKSLNTKYQKLAAEYAKLRSQVTVLKKGVLDEQEKNEVLKSTLTIQDQSVRKLEQELDSVKFRNRQLEKRIEILQQSPENGSKSSIPNVSVDAAVLMHVEQNKTLQESLAELQEKYSTEVGRLKRMIDQELVPRELLDSLKCEHNERVSLMNKKLVELTNMNVELMDRIQSFEQEQANKSNSERVDEKPDNELMVKLTESETCREKLLTENQILKLKLRKYGKENPEELKSPDSSIVTSPSIENMLGRMVIEQDNLDQSDLVEYLRNRIHELVKTLQLTDSKAIHYYKEAFSLCRLVKASQLNYKRVDNEFGKLKGKFKNLSDEFEDTKRNYNAQVDSLTEHIACMNDKLAGQAEEIMALKGRR</sequence>
<keyword evidence="4" id="KW-1185">Reference proteome</keyword>
<dbReference type="InterPro" id="IPR040024">
    <property type="entry name" value="PPP1R21"/>
</dbReference>
<gene>
    <name evidence="3" type="ORF">ODALV1_LOCUS7766</name>
</gene>
<comment type="caution">
    <text evidence="3">The sequence shown here is derived from an EMBL/GenBank/DDBJ whole genome shotgun (WGS) entry which is preliminary data.</text>
</comment>
<dbReference type="Pfam" id="PF10205">
    <property type="entry name" value="KLRAQ"/>
    <property type="match status" value="1"/>
</dbReference>
<evidence type="ECO:0000256" key="1">
    <source>
        <dbReference type="SAM" id="Coils"/>
    </source>
</evidence>
<reference evidence="3 4" key="1">
    <citation type="submission" date="2024-08" db="EMBL/GenBank/DDBJ databases">
        <authorList>
            <person name="Cucini C."/>
            <person name="Frati F."/>
        </authorList>
    </citation>
    <scope>NUCLEOTIDE SEQUENCE [LARGE SCALE GENOMIC DNA]</scope>
</reference>
<dbReference type="Pfam" id="PF21636">
    <property type="entry name" value="PPP1R21_C"/>
    <property type="match status" value="1"/>
</dbReference>
<dbReference type="PANTHER" id="PTHR21448:SF0">
    <property type="entry name" value="PROTEIN PHOSPHATASE 1 REGULATORY SUBUNIT 21"/>
    <property type="match status" value="1"/>
</dbReference>
<evidence type="ECO:0000313" key="3">
    <source>
        <dbReference type="EMBL" id="CAL8090847.1"/>
    </source>
</evidence>